<dbReference type="PROSITE" id="PS50928">
    <property type="entry name" value="ABC_TM1"/>
    <property type="match status" value="2"/>
</dbReference>
<dbReference type="InterPro" id="IPR035906">
    <property type="entry name" value="MetI-like_sf"/>
</dbReference>
<dbReference type="InterPro" id="IPR000515">
    <property type="entry name" value="MetI-like"/>
</dbReference>
<dbReference type="Pfam" id="PF00528">
    <property type="entry name" value="BPD_transp_1"/>
    <property type="match status" value="1"/>
</dbReference>
<feature type="transmembrane region" description="Helical" evidence="7">
    <location>
        <begin position="63"/>
        <end position="88"/>
    </location>
</feature>
<gene>
    <name evidence="9" type="ORF">H0I76_15535</name>
</gene>
<comment type="caution">
    <text evidence="9">The sequence shown here is derived from an EMBL/GenBank/DDBJ whole genome shotgun (WGS) entry which is preliminary data.</text>
</comment>
<evidence type="ECO:0000259" key="8">
    <source>
        <dbReference type="PROSITE" id="PS50928"/>
    </source>
</evidence>
<feature type="transmembrane region" description="Helical" evidence="7">
    <location>
        <begin position="339"/>
        <end position="363"/>
    </location>
</feature>
<feature type="transmembrane region" description="Helical" evidence="7">
    <location>
        <begin position="296"/>
        <end position="319"/>
    </location>
</feature>
<dbReference type="GO" id="GO:0055085">
    <property type="term" value="P:transmembrane transport"/>
    <property type="evidence" value="ECO:0007669"/>
    <property type="project" value="InterPro"/>
</dbReference>
<evidence type="ECO:0000256" key="2">
    <source>
        <dbReference type="ARBA" id="ARBA00022448"/>
    </source>
</evidence>
<feature type="transmembrane region" description="Helical" evidence="7">
    <location>
        <begin position="20"/>
        <end position="43"/>
    </location>
</feature>
<evidence type="ECO:0000313" key="9">
    <source>
        <dbReference type="EMBL" id="MBK0400610.1"/>
    </source>
</evidence>
<evidence type="ECO:0000256" key="5">
    <source>
        <dbReference type="ARBA" id="ARBA00022989"/>
    </source>
</evidence>
<dbReference type="Proteomes" id="UP000655420">
    <property type="component" value="Unassembled WGS sequence"/>
</dbReference>
<protein>
    <submittedName>
        <fullName evidence="9">Iron ABC transporter permease</fullName>
    </submittedName>
</protein>
<dbReference type="EMBL" id="JAEHHL010000009">
    <property type="protein sequence ID" value="MBK0400610.1"/>
    <property type="molecule type" value="Genomic_DNA"/>
</dbReference>
<dbReference type="AlphaFoldDB" id="A0A8J7SIX9"/>
<dbReference type="SUPFAM" id="SSF161098">
    <property type="entry name" value="MetI-like"/>
    <property type="match status" value="2"/>
</dbReference>
<keyword evidence="5 7" id="KW-1133">Transmembrane helix</keyword>
<feature type="transmembrane region" description="Helical" evidence="7">
    <location>
        <begin position="474"/>
        <end position="492"/>
    </location>
</feature>
<feature type="transmembrane region" description="Helical" evidence="7">
    <location>
        <begin position="195"/>
        <end position="217"/>
    </location>
</feature>
<dbReference type="CDD" id="cd06261">
    <property type="entry name" value="TM_PBP2"/>
    <property type="match status" value="2"/>
</dbReference>
<dbReference type="PANTHER" id="PTHR30183:SF2">
    <property type="entry name" value="IRON UTILIZATION PROTEIN"/>
    <property type="match status" value="1"/>
</dbReference>
<sequence length="561" mass="59785">MNGTASETQAKARPIWRDGWTVGSLVIAALLLMPIAAVGWIALFPTENIWPHLLKNAVPVYLWNTLILMGLVGLGAACVGTGAAWLVVMTEFPGRRLLEWALLAPLAMPAYIGAYALVDMLEYAGPVQTGLRAIFGWSSARDYWFPEIRSLGSAAFVLTITLYPYVYLLTRAAFREQSVCVLEVGRSLGCGPWGVFFRVGLPLARPAVAVGTAIVAMETLNDFGAVDYFGVPTLTRGIFSIWLDTFNAGGAAQIACVMLVFVLALLAIEKISRRGRKFFHTSRRYRPIRRADPGPVLRWVAFGLCLAPVMAGFVLPAAIVAWHALDQLGQWLSPAFWRALVHTAVLAGVAAAVSCLIGVFLVYGARASRRSAPRWLAQATALGYAAPGAVLAVGVLIPFAALDNMVADFIEARLGVDPGLILTGSAAAVVFAYVVRFAAIAHGAIDSAFGRVTPSMELAARTLGESRGGTLQRVHLPLIRGSVLTAALLIFVDGVKELPATLILRPFNFETLATTVYGAASLEQLDQAGPAALAIVVVGLLPVALIARTMDRSRPGEALAP</sequence>
<accession>A0A8J7SIX9</accession>
<feature type="domain" description="ABC transmembrane type-1" evidence="8">
    <location>
        <begin position="340"/>
        <end position="546"/>
    </location>
</feature>
<evidence type="ECO:0000256" key="1">
    <source>
        <dbReference type="ARBA" id="ARBA00004651"/>
    </source>
</evidence>
<feature type="transmembrane region" description="Helical" evidence="7">
    <location>
        <begin position="528"/>
        <end position="547"/>
    </location>
</feature>
<name>A0A8J7SIX9_9RHOB</name>
<dbReference type="Gene3D" id="1.10.3720.10">
    <property type="entry name" value="MetI-like"/>
    <property type="match status" value="2"/>
</dbReference>
<feature type="transmembrane region" description="Helical" evidence="7">
    <location>
        <begin position="420"/>
        <end position="441"/>
    </location>
</feature>
<keyword evidence="4 7" id="KW-0812">Transmembrane</keyword>
<keyword evidence="6 7" id="KW-0472">Membrane</keyword>
<evidence type="ECO:0000256" key="4">
    <source>
        <dbReference type="ARBA" id="ARBA00022692"/>
    </source>
</evidence>
<feature type="transmembrane region" description="Helical" evidence="7">
    <location>
        <begin position="151"/>
        <end position="174"/>
    </location>
</feature>
<feature type="transmembrane region" description="Helical" evidence="7">
    <location>
        <begin position="250"/>
        <end position="268"/>
    </location>
</feature>
<evidence type="ECO:0000256" key="6">
    <source>
        <dbReference type="ARBA" id="ARBA00023136"/>
    </source>
</evidence>
<reference evidence="9" key="1">
    <citation type="submission" date="2020-12" db="EMBL/GenBank/DDBJ databases">
        <title>Bacterial taxonomy.</title>
        <authorList>
            <person name="Pan X."/>
        </authorList>
    </citation>
    <scope>NUCLEOTIDE SEQUENCE</scope>
    <source>
        <strain evidence="9">M0105</strain>
    </source>
</reference>
<dbReference type="FunFam" id="1.10.3720.10:FF:000088">
    <property type="entry name" value="Iron(III) ABC transporter, permease protein"/>
    <property type="match status" value="1"/>
</dbReference>
<proteinExistence type="inferred from homology"/>
<dbReference type="RefSeq" id="WP_200611687.1">
    <property type="nucleotide sequence ID" value="NZ_JAEHHL010000009.1"/>
</dbReference>
<feature type="transmembrane region" description="Helical" evidence="7">
    <location>
        <begin position="375"/>
        <end position="400"/>
    </location>
</feature>
<comment type="subcellular location">
    <subcellularLocation>
        <location evidence="1 7">Cell membrane</location>
        <topology evidence="1 7">Multi-pass membrane protein</topology>
    </subcellularLocation>
</comment>
<keyword evidence="2 7" id="KW-0813">Transport</keyword>
<keyword evidence="3" id="KW-1003">Cell membrane</keyword>
<dbReference type="PANTHER" id="PTHR30183">
    <property type="entry name" value="MOLYBDENUM TRANSPORT SYSTEM PERMEASE PROTEIN MODB"/>
    <property type="match status" value="1"/>
</dbReference>
<evidence type="ECO:0000313" key="10">
    <source>
        <dbReference type="Proteomes" id="UP000655420"/>
    </source>
</evidence>
<evidence type="ECO:0000256" key="7">
    <source>
        <dbReference type="RuleBase" id="RU363032"/>
    </source>
</evidence>
<feature type="transmembrane region" description="Helical" evidence="7">
    <location>
        <begin position="100"/>
        <end position="118"/>
    </location>
</feature>
<keyword evidence="10" id="KW-1185">Reference proteome</keyword>
<evidence type="ECO:0000256" key="3">
    <source>
        <dbReference type="ARBA" id="ARBA00022475"/>
    </source>
</evidence>
<feature type="domain" description="ABC transmembrane type-1" evidence="8">
    <location>
        <begin position="62"/>
        <end position="267"/>
    </location>
</feature>
<organism evidence="9 10">
    <name type="scientific">Thermohalobaculum xanthum</name>
    <dbReference type="NCBI Taxonomy" id="2753746"/>
    <lineage>
        <taxon>Bacteria</taxon>
        <taxon>Pseudomonadati</taxon>
        <taxon>Pseudomonadota</taxon>
        <taxon>Alphaproteobacteria</taxon>
        <taxon>Rhodobacterales</taxon>
        <taxon>Paracoccaceae</taxon>
        <taxon>Thermohalobaculum</taxon>
    </lineage>
</organism>
<comment type="similarity">
    <text evidence="7">Belongs to the binding-protein-dependent transport system permease family.</text>
</comment>
<dbReference type="GO" id="GO:0005886">
    <property type="term" value="C:plasma membrane"/>
    <property type="evidence" value="ECO:0007669"/>
    <property type="project" value="UniProtKB-SubCell"/>
</dbReference>